<dbReference type="InterPro" id="IPR050745">
    <property type="entry name" value="Multifunctional_regulatory"/>
</dbReference>
<feature type="repeat" description="ANK" evidence="3">
    <location>
        <begin position="65"/>
        <end position="97"/>
    </location>
</feature>
<dbReference type="Proteomes" id="UP001328107">
    <property type="component" value="Unassembled WGS sequence"/>
</dbReference>
<dbReference type="GO" id="GO:2000812">
    <property type="term" value="P:regulation of barbed-end actin filament capping"/>
    <property type="evidence" value="ECO:0007669"/>
    <property type="project" value="TreeGrafter"/>
</dbReference>
<proteinExistence type="predicted"/>
<dbReference type="PRINTS" id="PR01415">
    <property type="entry name" value="ANKYRIN"/>
</dbReference>
<dbReference type="SMART" id="SM00248">
    <property type="entry name" value="ANK"/>
    <property type="match status" value="2"/>
</dbReference>
<dbReference type="InterPro" id="IPR002110">
    <property type="entry name" value="Ankyrin_rpt"/>
</dbReference>
<reference evidence="5" key="1">
    <citation type="submission" date="2022-10" db="EMBL/GenBank/DDBJ databases">
        <title>Genome assembly of Pristionchus species.</title>
        <authorList>
            <person name="Yoshida K."/>
            <person name="Sommer R.J."/>
        </authorList>
    </citation>
    <scope>NUCLEOTIDE SEQUENCE [LARGE SCALE GENOMIC DNA]</scope>
    <source>
        <strain evidence="5">RS5460</strain>
    </source>
</reference>
<dbReference type="AlphaFoldDB" id="A0AAN5DF23"/>
<feature type="non-terminal residue" evidence="4">
    <location>
        <position position="1"/>
    </location>
</feature>
<keyword evidence="5" id="KW-1185">Reference proteome</keyword>
<sequence>ATEDELRWALQGGDRDAITQMITTETVNKQVGGRFPLHHLADYGHTEMVKYVLSIGATVDSVDKHGLTPLTCAVFEGHPEIVRVLLAHGANKNIDAPHGISLADSTENNEIKQLL</sequence>
<name>A0AAN5DF23_9BILA</name>
<dbReference type="Pfam" id="PF12796">
    <property type="entry name" value="Ank_2"/>
    <property type="match status" value="1"/>
</dbReference>
<dbReference type="GO" id="GO:0005737">
    <property type="term" value="C:cytoplasm"/>
    <property type="evidence" value="ECO:0007669"/>
    <property type="project" value="TreeGrafter"/>
</dbReference>
<dbReference type="PANTHER" id="PTHR24189">
    <property type="entry name" value="MYOTROPHIN"/>
    <property type="match status" value="1"/>
</dbReference>
<dbReference type="PANTHER" id="PTHR24189:SF69">
    <property type="entry name" value="MYOTROPHIN"/>
    <property type="match status" value="1"/>
</dbReference>
<comment type="caution">
    <text evidence="4">The sequence shown here is derived from an EMBL/GenBank/DDBJ whole genome shotgun (WGS) entry which is preliminary data.</text>
</comment>
<dbReference type="PROSITE" id="PS50088">
    <property type="entry name" value="ANK_REPEAT"/>
    <property type="match status" value="2"/>
</dbReference>
<protein>
    <recommendedName>
        <fullName evidence="6">Ankyrin repeat-containing protein</fullName>
    </recommendedName>
</protein>
<keyword evidence="2 3" id="KW-0040">ANK repeat</keyword>
<gene>
    <name evidence="4" type="ORF">PMAYCL1PPCAC_30819</name>
</gene>
<evidence type="ECO:0000256" key="3">
    <source>
        <dbReference type="PROSITE-ProRule" id="PRU00023"/>
    </source>
</evidence>
<dbReference type="PROSITE" id="PS50297">
    <property type="entry name" value="ANK_REP_REGION"/>
    <property type="match status" value="2"/>
</dbReference>
<organism evidence="4 5">
    <name type="scientific">Pristionchus mayeri</name>
    <dbReference type="NCBI Taxonomy" id="1317129"/>
    <lineage>
        <taxon>Eukaryota</taxon>
        <taxon>Metazoa</taxon>
        <taxon>Ecdysozoa</taxon>
        <taxon>Nematoda</taxon>
        <taxon>Chromadorea</taxon>
        <taxon>Rhabditida</taxon>
        <taxon>Rhabditina</taxon>
        <taxon>Diplogasteromorpha</taxon>
        <taxon>Diplogasteroidea</taxon>
        <taxon>Neodiplogasteridae</taxon>
        <taxon>Pristionchus</taxon>
    </lineage>
</organism>
<dbReference type="InterPro" id="IPR036770">
    <property type="entry name" value="Ankyrin_rpt-contain_sf"/>
</dbReference>
<evidence type="ECO:0000313" key="4">
    <source>
        <dbReference type="EMBL" id="GMR60624.1"/>
    </source>
</evidence>
<keyword evidence="1" id="KW-0677">Repeat</keyword>
<feature type="repeat" description="ANK" evidence="3">
    <location>
        <begin position="32"/>
        <end position="64"/>
    </location>
</feature>
<dbReference type="Gene3D" id="1.25.40.20">
    <property type="entry name" value="Ankyrin repeat-containing domain"/>
    <property type="match status" value="1"/>
</dbReference>
<accession>A0AAN5DF23</accession>
<dbReference type="EMBL" id="BTRK01000006">
    <property type="protein sequence ID" value="GMR60624.1"/>
    <property type="molecule type" value="Genomic_DNA"/>
</dbReference>
<feature type="non-terminal residue" evidence="4">
    <location>
        <position position="115"/>
    </location>
</feature>
<evidence type="ECO:0000256" key="1">
    <source>
        <dbReference type="ARBA" id="ARBA00022737"/>
    </source>
</evidence>
<dbReference type="SUPFAM" id="SSF48403">
    <property type="entry name" value="Ankyrin repeat"/>
    <property type="match status" value="1"/>
</dbReference>
<evidence type="ECO:0000313" key="5">
    <source>
        <dbReference type="Proteomes" id="UP001328107"/>
    </source>
</evidence>
<evidence type="ECO:0008006" key="6">
    <source>
        <dbReference type="Google" id="ProtNLM"/>
    </source>
</evidence>
<dbReference type="GO" id="GO:0005634">
    <property type="term" value="C:nucleus"/>
    <property type="evidence" value="ECO:0007669"/>
    <property type="project" value="TreeGrafter"/>
</dbReference>
<evidence type="ECO:0000256" key="2">
    <source>
        <dbReference type="ARBA" id="ARBA00023043"/>
    </source>
</evidence>